<reference evidence="2 3" key="1">
    <citation type="submission" date="2016-12" db="EMBL/GenBank/DDBJ databases">
        <title>The draft genome sequence of HSLHS2.</title>
        <authorList>
            <person name="Hu D."/>
            <person name="Wang L."/>
            <person name="Shao Z."/>
        </authorList>
    </citation>
    <scope>NUCLEOTIDE SEQUENCE [LARGE SCALE GENOMIC DNA]</scope>
    <source>
        <strain evidence="2">MCCC 1A06712</strain>
    </source>
</reference>
<dbReference type="EMBL" id="MSPP01000005">
    <property type="protein sequence ID" value="OUD08578.1"/>
    <property type="molecule type" value="Genomic_DNA"/>
</dbReference>
<dbReference type="GO" id="GO:0006506">
    <property type="term" value="P:GPI anchor biosynthetic process"/>
    <property type="evidence" value="ECO:0007669"/>
    <property type="project" value="TreeGrafter"/>
</dbReference>
<keyword evidence="2" id="KW-0378">Hydrolase</keyword>
<comment type="caution">
    <text evidence="2">The sequence shown here is derived from an EMBL/GenBank/DDBJ whole genome shotgun (WGS) entry which is preliminary data.</text>
</comment>
<dbReference type="AlphaFoldDB" id="A0A251WWS2"/>
<dbReference type="Pfam" id="PF03372">
    <property type="entry name" value="Exo_endo_phos"/>
    <property type="match status" value="1"/>
</dbReference>
<keyword evidence="2" id="KW-0255">Endonuclease</keyword>
<feature type="domain" description="Endonuclease/exonuclease/phosphatase" evidence="1">
    <location>
        <begin position="62"/>
        <end position="300"/>
    </location>
</feature>
<evidence type="ECO:0000313" key="3">
    <source>
        <dbReference type="Proteomes" id="UP000194664"/>
    </source>
</evidence>
<name>A0A251WWS2_9RHOB</name>
<keyword evidence="2" id="KW-0540">Nuclease</keyword>
<dbReference type="PANTHER" id="PTHR14859">
    <property type="entry name" value="CALCOFLUOR WHITE HYPERSENSITIVE PROTEIN PRECURSOR"/>
    <property type="match status" value="1"/>
</dbReference>
<dbReference type="InterPro" id="IPR005135">
    <property type="entry name" value="Endo/exonuclease/phosphatase"/>
</dbReference>
<dbReference type="SUPFAM" id="SSF56219">
    <property type="entry name" value="DNase I-like"/>
    <property type="match status" value="1"/>
</dbReference>
<proteinExistence type="predicted"/>
<dbReference type="Proteomes" id="UP000194664">
    <property type="component" value="Unassembled WGS sequence"/>
</dbReference>
<dbReference type="InterPro" id="IPR051916">
    <property type="entry name" value="GPI-anchor_lipid_remodeler"/>
</dbReference>
<protein>
    <submittedName>
        <fullName evidence="2">Endonuclease</fullName>
    </submittedName>
</protein>
<evidence type="ECO:0000313" key="2">
    <source>
        <dbReference type="EMBL" id="OUD08578.1"/>
    </source>
</evidence>
<gene>
    <name evidence="2" type="ORF">BVC71_13275</name>
</gene>
<keyword evidence="3" id="KW-1185">Reference proteome</keyword>
<organism evidence="2 3">
    <name type="scientific">Marivivens niveibacter</name>
    <dbReference type="NCBI Taxonomy" id="1930667"/>
    <lineage>
        <taxon>Bacteria</taxon>
        <taxon>Pseudomonadati</taxon>
        <taxon>Pseudomonadota</taxon>
        <taxon>Alphaproteobacteria</taxon>
        <taxon>Rhodobacterales</taxon>
        <taxon>Paracoccaceae</taxon>
        <taxon>Marivivens group</taxon>
        <taxon>Marivivens</taxon>
    </lineage>
</organism>
<accession>A0A251WWS2</accession>
<sequence length="331" mass="36338">MTETVTDLPLVSADLRAQILSAPRTSDAHRELFEKTDAMHFVQTGGSANSAVLSSPVTISAWNVERCLFPTETADKLRSQGADIVLLSEVDHGMARTGQSHTTAEVAAQLGMAYIYGVEFFELGLGSPTEREFCKDTENARGWHGNAILSSVPFNRVAMIRLCDHGHWFSTEFGADLEQPRIGGRMALLAEVDTEQGPICVVSTHLESNSNETHRAAQFDILMDAVDDFAPDLPVVIGGDLNTGNHMPPDFDWKTETLFQNAQTNGYHWDGTADGMTTRPSLITRHPDRTMKLDWFACRGLSIASPRIIPSVNQGVPLSDHDLIVMECARQ</sequence>
<dbReference type="PANTHER" id="PTHR14859:SF1">
    <property type="entry name" value="PGAP2-INTERACTING PROTEIN"/>
    <property type="match status" value="1"/>
</dbReference>
<dbReference type="Gene3D" id="3.60.10.10">
    <property type="entry name" value="Endonuclease/exonuclease/phosphatase"/>
    <property type="match status" value="1"/>
</dbReference>
<dbReference type="InterPro" id="IPR036691">
    <property type="entry name" value="Endo/exonu/phosph_ase_sf"/>
</dbReference>
<evidence type="ECO:0000259" key="1">
    <source>
        <dbReference type="Pfam" id="PF03372"/>
    </source>
</evidence>
<dbReference type="GO" id="GO:0004519">
    <property type="term" value="F:endonuclease activity"/>
    <property type="evidence" value="ECO:0007669"/>
    <property type="project" value="UniProtKB-KW"/>
</dbReference>
<dbReference type="GO" id="GO:0016020">
    <property type="term" value="C:membrane"/>
    <property type="evidence" value="ECO:0007669"/>
    <property type="project" value="GOC"/>
</dbReference>